<reference evidence="4 5" key="1">
    <citation type="submission" date="2016-07" db="EMBL/GenBank/DDBJ databases">
        <title>Pervasive Adenine N6-methylation of Active Genes in Fungi.</title>
        <authorList>
            <consortium name="DOE Joint Genome Institute"/>
            <person name="Mondo S.J."/>
            <person name="Dannebaum R.O."/>
            <person name="Kuo R.C."/>
            <person name="Labutti K."/>
            <person name="Haridas S."/>
            <person name="Kuo A."/>
            <person name="Salamov A."/>
            <person name="Ahrendt S.R."/>
            <person name="Lipzen A."/>
            <person name="Sullivan W."/>
            <person name="Andreopoulos W.B."/>
            <person name="Clum A."/>
            <person name="Lindquist E."/>
            <person name="Daum C."/>
            <person name="Ramamoorthy G.K."/>
            <person name="Gryganskyi A."/>
            <person name="Culley D."/>
            <person name="Magnuson J.K."/>
            <person name="James T.Y."/>
            <person name="O'Malley M.A."/>
            <person name="Stajich J.E."/>
            <person name="Spatafora J.W."/>
            <person name="Visel A."/>
            <person name="Grigoriev I.V."/>
        </authorList>
    </citation>
    <scope>NUCLEOTIDE SEQUENCE [LARGE SCALE GENOMIC DNA]</scope>
    <source>
        <strain evidence="4 5">12-1054</strain>
    </source>
</reference>
<feature type="region of interest" description="Disordered" evidence="2">
    <location>
        <begin position="77"/>
        <end position="155"/>
    </location>
</feature>
<dbReference type="GeneID" id="63783149"/>
<evidence type="ECO:0000259" key="3">
    <source>
        <dbReference type="Pfam" id="PF04082"/>
    </source>
</evidence>
<dbReference type="CDD" id="cd12148">
    <property type="entry name" value="fungal_TF_MHR"/>
    <property type="match status" value="1"/>
</dbReference>
<feature type="compositionally biased region" description="Polar residues" evidence="2">
    <location>
        <begin position="485"/>
        <end position="513"/>
    </location>
</feature>
<feature type="compositionally biased region" description="Polar residues" evidence="2">
    <location>
        <begin position="144"/>
        <end position="153"/>
    </location>
</feature>
<feature type="region of interest" description="Disordered" evidence="2">
    <location>
        <begin position="264"/>
        <end position="313"/>
    </location>
</feature>
<comment type="caution">
    <text evidence="4">The sequence shown here is derived from an EMBL/GenBank/DDBJ whole genome shotgun (WGS) entry which is preliminary data.</text>
</comment>
<feature type="domain" description="Xylanolytic transcriptional activator regulatory" evidence="3">
    <location>
        <begin position="570"/>
        <end position="723"/>
    </location>
</feature>
<accession>A0A1Y2FNL4</accession>
<dbReference type="InterPro" id="IPR007219">
    <property type="entry name" value="XnlR_reg_dom"/>
</dbReference>
<dbReference type="RefSeq" id="XP_040727001.1">
    <property type="nucleotide sequence ID" value="XM_040866550.1"/>
</dbReference>
<dbReference type="GO" id="GO:0005634">
    <property type="term" value="C:nucleus"/>
    <property type="evidence" value="ECO:0007669"/>
    <property type="project" value="TreeGrafter"/>
</dbReference>
<evidence type="ECO:0000313" key="5">
    <source>
        <dbReference type="Proteomes" id="UP000193685"/>
    </source>
</evidence>
<dbReference type="GO" id="GO:0003677">
    <property type="term" value="F:DNA binding"/>
    <property type="evidence" value="ECO:0007669"/>
    <property type="project" value="InterPro"/>
</dbReference>
<dbReference type="OrthoDB" id="2018619at2759"/>
<dbReference type="EMBL" id="MCFI01000004">
    <property type="protein sequence ID" value="ORY85519.1"/>
    <property type="molecule type" value="Genomic_DNA"/>
</dbReference>
<feature type="compositionally biased region" description="Basic and acidic residues" evidence="2">
    <location>
        <begin position="264"/>
        <end position="291"/>
    </location>
</feature>
<keyword evidence="1" id="KW-0539">Nucleus</keyword>
<evidence type="ECO:0000313" key="4">
    <source>
        <dbReference type="EMBL" id="ORY85519.1"/>
    </source>
</evidence>
<keyword evidence="5" id="KW-1185">Reference proteome</keyword>
<feature type="region of interest" description="Disordered" evidence="2">
    <location>
        <begin position="175"/>
        <end position="231"/>
    </location>
</feature>
<name>A0A1Y2FNL4_PROLT</name>
<dbReference type="Proteomes" id="UP000193685">
    <property type="component" value="Unassembled WGS sequence"/>
</dbReference>
<dbReference type="Pfam" id="PF04082">
    <property type="entry name" value="Fungal_trans"/>
    <property type="match status" value="1"/>
</dbReference>
<gene>
    <name evidence="4" type="ORF">BCR37DRAFT_240398</name>
</gene>
<organism evidence="4 5">
    <name type="scientific">Protomyces lactucae-debilis</name>
    <dbReference type="NCBI Taxonomy" id="2754530"/>
    <lineage>
        <taxon>Eukaryota</taxon>
        <taxon>Fungi</taxon>
        <taxon>Dikarya</taxon>
        <taxon>Ascomycota</taxon>
        <taxon>Taphrinomycotina</taxon>
        <taxon>Taphrinomycetes</taxon>
        <taxon>Taphrinales</taxon>
        <taxon>Protomycetaceae</taxon>
        <taxon>Protomyces</taxon>
    </lineage>
</organism>
<proteinExistence type="predicted"/>
<dbReference type="InterPro" id="IPR050797">
    <property type="entry name" value="Carb_Metab_Trans_Reg"/>
</dbReference>
<feature type="compositionally biased region" description="Basic and acidic residues" evidence="2">
    <location>
        <begin position="179"/>
        <end position="193"/>
    </location>
</feature>
<protein>
    <recommendedName>
        <fullName evidence="3">Xylanolytic transcriptional activator regulatory domain-containing protein</fullName>
    </recommendedName>
</protein>
<dbReference type="PANTHER" id="PTHR31668">
    <property type="entry name" value="GLUCOSE TRANSPORT TRANSCRIPTION REGULATOR RGT1-RELATED-RELATED"/>
    <property type="match status" value="1"/>
</dbReference>
<dbReference type="GO" id="GO:0008270">
    <property type="term" value="F:zinc ion binding"/>
    <property type="evidence" value="ECO:0007669"/>
    <property type="project" value="InterPro"/>
</dbReference>
<feature type="region of interest" description="Disordered" evidence="2">
    <location>
        <begin position="481"/>
        <end position="513"/>
    </location>
</feature>
<evidence type="ECO:0000256" key="1">
    <source>
        <dbReference type="ARBA" id="ARBA00023242"/>
    </source>
</evidence>
<evidence type="ECO:0000256" key="2">
    <source>
        <dbReference type="SAM" id="MobiDB-lite"/>
    </source>
</evidence>
<dbReference type="AlphaFoldDB" id="A0A1Y2FNL4"/>
<dbReference type="GO" id="GO:0006351">
    <property type="term" value="P:DNA-templated transcription"/>
    <property type="evidence" value="ECO:0007669"/>
    <property type="project" value="InterPro"/>
</dbReference>
<dbReference type="PANTHER" id="PTHR31668:SF23">
    <property type="entry name" value="ZN(II)2CYS6 TRANSCRIPTION FACTOR (EUROFUNG)"/>
    <property type="match status" value="1"/>
</dbReference>
<sequence>MDSEPTGSKPFLPTSTSDQIQSIDLAVPHAKMLPPPVSPFRLPAVSELTGGQTYPPIRPGFLRQPFSLPPLIITRYGAESDGDRSSPRLPIMQSPMPHSPLDRRTPPQGAWTVGRARTSKTPLNEHTSNARKRANSDTELEQRPGQSGETSTLRPFKQRLLPKMPEPRHFIASASHQDALNRQKSQQERDKPVARKGQTPTAATAPMRQDTSSASPRRQDFVPPSPTAVYSPTGVAWFVSMQRPGRRPGRKSRVQIERLRVEQMEQEQHLSERQSRAQESPGRADRHDLDVRQPVTQRRPSIRPIQPKDRPQDLRAEALQTRPINNGPFSADRIHFSSKAVIPLTRFGELTAPPPVLSPESRYLPSMSPIVPSFPKRPELRPTASFPRPWPGSPILERRDWPPMPVVTPPTPVSATFRYKVKPAGQVRQASTHLDIANGADQCLTALAFDPVVLQLCHQERLEKNRKQEQRKASLSVNGRALLSPTGNSISHPGRIRQQTAGPDTLRSQENAQPTYKVQSLAVGLDERSMFFRVPHQASLTDKLVHSGAATIDSELLERIVAPHGDLLWHTYFRIVHPSLPILSKRQLRSRNDERFPTTLLAAMYLSASSYLPASFKDKFMLDGRCNNLHTLLKGGLLAEAENPSLATVCAFLLYLHLPLWQETAKLDDLGEAGFNIEATNRRWMMTTLLLNCAHQLGLNLDPGQWAISESDKHMRRRLWWMTVRPLATFNTADK</sequence>
<dbReference type="GO" id="GO:0001080">
    <property type="term" value="P:nitrogen catabolite activation of transcription from RNA polymerase II promoter"/>
    <property type="evidence" value="ECO:0007669"/>
    <property type="project" value="TreeGrafter"/>
</dbReference>